<keyword evidence="2" id="KW-1185">Reference proteome</keyword>
<dbReference type="Proteomes" id="UP000199161">
    <property type="component" value="Unassembled WGS sequence"/>
</dbReference>
<proteinExistence type="predicted"/>
<evidence type="ECO:0000313" key="1">
    <source>
        <dbReference type="EMBL" id="SFB79085.1"/>
    </source>
</evidence>
<dbReference type="InterPro" id="IPR009482">
    <property type="entry name" value="DUF1102"/>
</dbReference>
<dbReference type="AlphaFoldDB" id="A0A1I1DVX4"/>
<sequence length="184" mass="19539">MGALASGAAAAVGTGAFNIARVDRNMEVDIVDDGDAYLGLESSSKYAEEKDDGQLEIAFDGSIDGQNGDGLSDNANYVFTDVFSIHNNGTDEIAVTLSDSLDSIGWETEFPRAYYSFDKIGTTNDVNGDGDFTGGTADDGAFLAPGEELYVHFEFVGREAELENGRDDWPGSIGVYAEAKEDSN</sequence>
<reference evidence="2" key="1">
    <citation type="submission" date="2016-10" db="EMBL/GenBank/DDBJ databases">
        <authorList>
            <person name="Varghese N."/>
            <person name="Submissions S."/>
        </authorList>
    </citation>
    <scope>NUCLEOTIDE SEQUENCE [LARGE SCALE GENOMIC DNA]</scope>
    <source>
        <strain evidence="2">DSM 13078</strain>
    </source>
</reference>
<gene>
    <name evidence="1" type="ORF">SAMN05444422_10225</name>
</gene>
<dbReference type="OrthoDB" id="328483at2157"/>
<protein>
    <submittedName>
        <fullName evidence="1">Uncharacterized protein</fullName>
    </submittedName>
</protein>
<dbReference type="EMBL" id="FOKW01000002">
    <property type="protein sequence ID" value="SFB79085.1"/>
    <property type="molecule type" value="Genomic_DNA"/>
</dbReference>
<evidence type="ECO:0000313" key="2">
    <source>
        <dbReference type="Proteomes" id="UP000199161"/>
    </source>
</evidence>
<accession>A0A1I1DVX4</accession>
<dbReference type="Pfam" id="PF06510">
    <property type="entry name" value="DUF1102"/>
    <property type="match status" value="1"/>
</dbReference>
<organism evidence="1 2">
    <name type="scientific">Natronobacterium haloterrestre</name>
    <name type="common">Halobiforma haloterrestris</name>
    <dbReference type="NCBI Taxonomy" id="148448"/>
    <lineage>
        <taxon>Archaea</taxon>
        <taxon>Methanobacteriati</taxon>
        <taxon>Methanobacteriota</taxon>
        <taxon>Stenosarchaea group</taxon>
        <taxon>Halobacteria</taxon>
        <taxon>Halobacteriales</taxon>
        <taxon>Natrialbaceae</taxon>
        <taxon>Natronobacterium</taxon>
    </lineage>
</organism>
<name>A0A1I1DVX4_NATHA</name>